<dbReference type="GO" id="GO:0006955">
    <property type="term" value="P:immune response"/>
    <property type="evidence" value="ECO:0007669"/>
    <property type="project" value="InterPro"/>
</dbReference>
<dbReference type="GO" id="GO:0005125">
    <property type="term" value="F:cytokine activity"/>
    <property type="evidence" value="ECO:0007669"/>
    <property type="project" value="UniProtKB-KW"/>
</dbReference>
<keyword evidence="3" id="KW-1185">Reference proteome</keyword>
<dbReference type="AlphaFoldDB" id="A0AAV2J3Z2"/>
<keyword evidence="1" id="KW-0339">Growth factor</keyword>
<comment type="subcellular location">
    <subcellularLocation>
        <location evidence="1">Secreted</location>
    </subcellularLocation>
</comment>
<evidence type="ECO:0000313" key="2">
    <source>
        <dbReference type="EMBL" id="CAL1570582.1"/>
    </source>
</evidence>
<dbReference type="InterPro" id="IPR004281">
    <property type="entry name" value="IL-12_alpha"/>
</dbReference>
<reference evidence="2 3" key="1">
    <citation type="submission" date="2024-04" db="EMBL/GenBank/DDBJ databases">
        <authorList>
            <person name="Waldvogel A.-M."/>
            <person name="Schoenle A."/>
        </authorList>
    </citation>
    <scope>NUCLEOTIDE SEQUENCE [LARGE SCALE GENOMIC DNA]</scope>
</reference>
<proteinExistence type="inferred from homology"/>
<protein>
    <recommendedName>
        <fullName evidence="1">Interleukin-12 subunit alpha</fullName>
        <shortName evidence="1">IL-12A</shortName>
    </recommendedName>
</protein>
<evidence type="ECO:0000256" key="1">
    <source>
        <dbReference type="RuleBase" id="RU363133"/>
    </source>
</evidence>
<comment type="subunit">
    <text evidence="1">Heterodimer with IL12B; disulfide-linked. The heterodimer is known as interleukin IL-12.</text>
</comment>
<sequence>MCHIQRLGSFNESDCLKNIVKDLYHYEAIIRSYTSLDLRHPDEEVPPLTQTLSIIPNLLQACRFTSMSKSSDKVVAHMWEDSSYSNRLKMLMMMKAFYVRTITFNRAVGYIESGEHRSLGPSSDPLQ</sequence>
<dbReference type="EMBL" id="OZ035832">
    <property type="protein sequence ID" value="CAL1570582.1"/>
    <property type="molecule type" value="Genomic_DNA"/>
</dbReference>
<dbReference type="Gene3D" id="1.20.1250.10">
    <property type="match status" value="1"/>
</dbReference>
<organism evidence="2 3">
    <name type="scientific">Knipowitschia caucasica</name>
    <name type="common">Caucasian dwarf goby</name>
    <name type="synonym">Pomatoschistus caucasicus</name>
    <dbReference type="NCBI Taxonomy" id="637954"/>
    <lineage>
        <taxon>Eukaryota</taxon>
        <taxon>Metazoa</taxon>
        <taxon>Chordata</taxon>
        <taxon>Craniata</taxon>
        <taxon>Vertebrata</taxon>
        <taxon>Euteleostomi</taxon>
        <taxon>Actinopterygii</taxon>
        <taxon>Neopterygii</taxon>
        <taxon>Teleostei</taxon>
        <taxon>Neoteleostei</taxon>
        <taxon>Acanthomorphata</taxon>
        <taxon>Gobiaria</taxon>
        <taxon>Gobiiformes</taxon>
        <taxon>Gobioidei</taxon>
        <taxon>Gobiidae</taxon>
        <taxon>Gobiinae</taxon>
        <taxon>Knipowitschia</taxon>
    </lineage>
</organism>
<comment type="similarity">
    <text evidence="1">Belongs to the IL-6 superfamily.</text>
</comment>
<accession>A0AAV2J3Z2</accession>
<dbReference type="SUPFAM" id="SSF47266">
    <property type="entry name" value="4-helical cytokines"/>
    <property type="match status" value="1"/>
</dbReference>
<keyword evidence="1" id="KW-1015">Disulfide bond</keyword>
<dbReference type="GO" id="GO:0008083">
    <property type="term" value="F:growth factor activity"/>
    <property type="evidence" value="ECO:0007669"/>
    <property type="project" value="UniProtKB-KW"/>
</dbReference>
<gene>
    <name evidence="1" type="primary">IL12A</name>
    <name evidence="2" type="ORF">KC01_LOCUS2849</name>
</gene>
<dbReference type="GO" id="GO:0005615">
    <property type="term" value="C:extracellular space"/>
    <property type="evidence" value="ECO:0007669"/>
    <property type="project" value="UniProtKB-KW"/>
</dbReference>
<name>A0AAV2J3Z2_KNICA</name>
<dbReference type="Proteomes" id="UP001497482">
    <property type="component" value="Chromosome 10"/>
</dbReference>
<dbReference type="Pfam" id="PF03039">
    <property type="entry name" value="IL12"/>
    <property type="match status" value="1"/>
</dbReference>
<dbReference type="InterPro" id="IPR009079">
    <property type="entry name" value="4_helix_cytokine-like_core"/>
</dbReference>
<keyword evidence="1" id="KW-0964">Secreted</keyword>
<dbReference type="GO" id="GO:0005143">
    <property type="term" value="F:interleukin-12 receptor binding"/>
    <property type="evidence" value="ECO:0007669"/>
    <property type="project" value="InterPro"/>
</dbReference>
<evidence type="ECO:0000313" key="3">
    <source>
        <dbReference type="Proteomes" id="UP001497482"/>
    </source>
</evidence>
<keyword evidence="1" id="KW-0202">Cytokine</keyword>